<dbReference type="PANTHER" id="PTHR43861">
    <property type="entry name" value="TRANS-ACONITATE 2-METHYLTRANSFERASE-RELATED"/>
    <property type="match status" value="1"/>
</dbReference>
<gene>
    <name evidence="3" type="ORF">GCM10025883_33740</name>
</gene>
<name>A0ABQ6IV11_9MICO</name>
<accession>A0ABQ6IV11</accession>
<reference evidence="4" key="1">
    <citation type="journal article" date="2019" name="Int. J. Syst. Evol. Microbiol.">
        <title>The Global Catalogue of Microorganisms (GCM) 10K type strain sequencing project: providing services to taxonomists for standard genome sequencing and annotation.</title>
        <authorList>
            <consortium name="The Broad Institute Genomics Platform"/>
            <consortium name="The Broad Institute Genome Sequencing Center for Infectious Disease"/>
            <person name="Wu L."/>
            <person name="Ma J."/>
        </authorList>
    </citation>
    <scope>NUCLEOTIDE SEQUENCE [LARGE SCALE GENOMIC DNA]</scope>
    <source>
        <strain evidence="4">NBRC 113072</strain>
    </source>
</reference>
<sequence length="220" mass="23825">MDAAAWDERYTDEQLVWGSDPNRWVVAELAALTPSTALDLASGEGRNAIWLASEGWSVTAIDFSAVAVDRARGLADEVAKRSGRDLDITWRVEDVTTAEVTQSAYDAVLVSYLQLPAYERRGAMRTAARALAPGGVLLVVAHDTSNLTDGYGGPQDAEVLYSAADVEEDLQDYLTSGSLVIERSGRVAREIETDDGPVIAWDLLVRLKGRDIHKGEVTFG</sequence>
<dbReference type="InterPro" id="IPR041698">
    <property type="entry name" value="Methyltransf_25"/>
</dbReference>
<dbReference type="Gene3D" id="3.40.50.150">
    <property type="entry name" value="Vaccinia Virus protein VP39"/>
    <property type="match status" value="1"/>
</dbReference>
<comment type="caution">
    <text evidence="3">The sequence shown here is derived from an EMBL/GenBank/DDBJ whole genome shotgun (WGS) entry which is preliminary data.</text>
</comment>
<evidence type="ECO:0000313" key="4">
    <source>
        <dbReference type="Proteomes" id="UP001157126"/>
    </source>
</evidence>
<dbReference type="EMBL" id="BSUO01000001">
    <property type="protein sequence ID" value="GMA41329.1"/>
    <property type="molecule type" value="Genomic_DNA"/>
</dbReference>
<dbReference type="Pfam" id="PF13649">
    <property type="entry name" value="Methyltransf_25"/>
    <property type="match status" value="1"/>
</dbReference>
<keyword evidence="4" id="KW-1185">Reference proteome</keyword>
<proteinExistence type="predicted"/>
<evidence type="ECO:0000313" key="3">
    <source>
        <dbReference type="EMBL" id="GMA41329.1"/>
    </source>
</evidence>
<organism evidence="3 4">
    <name type="scientific">Mobilicoccus caccae</name>
    <dbReference type="NCBI Taxonomy" id="1859295"/>
    <lineage>
        <taxon>Bacteria</taxon>
        <taxon>Bacillati</taxon>
        <taxon>Actinomycetota</taxon>
        <taxon>Actinomycetes</taxon>
        <taxon>Micrococcales</taxon>
        <taxon>Dermatophilaceae</taxon>
        <taxon>Mobilicoccus</taxon>
    </lineage>
</organism>
<protein>
    <recommendedName>
        <fullName evidence="2">Methyltransferase domain-containing protein</fullName>
    </recommendedName>
</protein>
<dbReference type="InterPro" id="IPR029063">
    <property type="entry name" value="SAM-dependent_MTases_sf"/>
</dbReference>
<dbReference type="PANTHER" id="PTHR43861:SF3">
    <property type="entry name" value="PUTATIVE (AFU_ORTHOLOGUE AFUA_2G14390)-RELATED"/>
    <property type="match status" value="1"/>
</dbReference>
<dbReference type="SUPFAM" id="SSF53335">
    <property type="entry name" value="S-adenosyl-L-methionine-dependent methyltransferases"/>
    <property type="match status" value="1"/>
</dbReference>
<dbReference type="CDD" id="cd02440">
    <property type="entry name" value="AdoMet_MTases"/>
    <property type="match status" value="1"/>
</dbReference>
<keyword evidence="1" id="KW-0808">Transferase</keyword>
<dbReference type="RefSeq" id="WP_284304883.1">
    <property type="nucleotide sequence ID" value="NZ_BSUO01000001.1"/>
</dbReference>
<dbReference type="Proteomes" id="UP001157126">
    <property type="component" value="Unassembled WGS sequence"/>
</dbReference>
<evidence type="ECO:0000259" key="2">
    <source>
        <dbReference type="Pfam" id="PF13649"/>
    </source>
</evidence>
<feature type="domain" description="Methyltransferase" evidence="2">
    <location>
        <begin position="38"/>
        <end position="135"/>
    </location>
</feature>
<evidence type="ECO:0000256" key="1">
    <source>
        <dbReference type="ARBA" id="ARBA00022679"/>
    </source>
</evidence>